<feature type="region of interest" description="Disordered" evidence="1">
    <location>
        <begin position="237"/>
        <end position="272"/>
    </location>
</feature>
<dbReference type="Proteomes" id="UP000479000">
    <property type="component" value="Unassembled WGS sequence"/>
</dbReference>
<feature type="region of interest" description="Disordered" evidence="1">
    <location>
        <begin position="1"/>
        <end position="24"/>
    </location>
</feature>
<proteinExistence type="predicted"/>
<protein>
    <submittedName>
        <fullName evidence="2">Uncharacterized protein</fullName>
    </submittedName>
</protein>
<evidence type="ECO:0000313" key="3">
    <source>
        <dbReference type="Proteomes" id="UP000479000"/>
    </source>
</evidence>
<evidence type="ECO:0000256" key="1">
    <source>
        <dbReference type="SAM" id="MobiDB-lite"/>
    </source>
</evidence>
<dbReference type="EMBL" id="CADCXU010004678">
    <property type="protein sequence ID" value="CAA9996562.1"/>
    <property type="molecule type" value="Genomic_DNA"/>
</dbReference>
<keyword evidence="3" id="KW-1185">Reference proteome</keyword>
<gene>
    <name evidence="2" type="ORF">NTEN_LOCUS3055</name>
</gene>
<reference evidence="2 3" key="1">
    <citation type="submission" date="2020-02" db="EMBL/GenBank/DDBJ databases">
        <authorList>
            <person name="Ferguson B K."/>
        </authorList>
    </citation>
    <scope>NUCLEOTIDE SEQUENCE [LARGE SCALE GENOMIC DNA]</scope>
</reference>
<evidence type="ECO:0000313" key="2">
    <source>
        <dbReference type="EMBL" id="CAA9996562.1"/>
    </source>
</evidence>
<feature type="compositionally biased region" description="Basic and acidic residues" evidence="1">
    <location>
        <begin position="237"/>
        <end position="255"/>
    </location>
</feature>
<dbReference type="AlphaFoldDB" id="A0A6H5G2E2"/>
<accession>A0A6H5G2E2</accession>
<name>A0A6H5G2E2_9HEMI</name>
<sequence>MAPSVPVVAHRSRRADGGNSSKQFPQCRRLIESDSYTAIAYQSSCLLIDRLMMIGSRQPARHTNKRRRSAGTTDLVKKAALDMSKALDDHWKQHSMDSDSLAYLNHFPNKNLIHTELIPIIIRPRILIKIPQGPHRTVVVRTHVLHIVRNILRSVRNAILRFFSKHVVLSKATRRGGVDSPFSTNCTDSFQAVTEDSKQYKGRVTRGLRRNRQTMRHLEIRLFEDAGRLRVHDERMKKVSNKTERAHEFSTRTENDECPQDAPTLTSTTADHRQWSYPESKRLFFATHSTTSMNRQYMCFEPKRRNHCSPNCTHHPQPKTTQNQYTRVKPIIIALKSRIGLEHQKKLFLTRIYSKLFPEQVSLCPLSSLGAFPPQEFNLFAGWSRKNGCTSTALLGFILETELRWHDDKDPYLGLNGRVAGRRRPGKGGRGCLPIQETSRLHFHGRGTTERTMEASAITK</sequence>
<organism evidence="2 3">
    <name type="scientific">Nesidiocoris tenuis</name>
    <dbReference type="NCBI Taxonomy" id="355587"/>
    <lineage>
        <taxon>Eukaryota</taxon>
        <taxon>Metazoa</taxon>
        <taxon>Ecdysozoa</taxon>
        <taxon>Arthropoda</taxon>
        <taxon>Hexapoda</taxon>
        <taxon>Insecta</taxon>
        <taxon>Pterygota</taxon>
        <taxon>Neoptera</taxon>
        <taxon>Paraneoptera</taxon>
        <taxon>Hemiptera</taxon>
        <taxon>Heteroptera</taxon>
        <taxon>Panheteroptera</taxon>
        <taxon>Cimicomorpha</taxon>
        <taxon>Miridae</taxon>
        <taxon>Dicyphina</taxon>
        <taxon>Nesidiocoris</taxon>
    </lineage>
</organism>